<evidence type="ECO:0000313" key="3">
    <source>
        <dbReference type="Proteomes" id="UP001160148"/>
    </source>
</evidence>
<evidence type="ECO:0000256" key="1">
    <source>
        <dbReference type="SAM" id="MobiDB-lite"/>
    </source>
</evidence>
<feature type="compositionally biased region" description="Polar residues" evidence="1">
    <location>
        <begin position="14"/>
        <end position="31"/>
    </location>
</feature>
<sequence>MYYFRVSGQSAECSSGVHSSTATTDNNCVTPSTPPTRPQRHRVGREDKSAWTRTGCRRTLSRSPTAGQLIQSTVSYHTTSNTPTLVRTLKLSSRPPRYERFNKKTRVIQYYRDTRVSYYHRR</sequence>
<reference evidence="2 3" key="1">
    <citation type="submission" date="2023-01" db="EMBL/GenBank/DDBJ databases">
        <authorList>
            <person name="Whitehead M."/>
        </authorList>
    </citation>
    <scope>NUCLEOTIDE SEQUENCE [LARGE SCALE GENOMIC DNA]</scope>
</reference>
<dbReference type="AlphaFoldDB" id="A0AAV0XBG1"/>
<accession>A0AAV0XBG1</accession>
<gene>
    <name evidence="2" type="ORF">MEUPH1_LOCUS19732</name>
</gene>
<name>A0AAV0XBG1_9HEMI</name>
<organism evidence="2 3">
    <name type="scientific">Macrosiphum euphorbiae</name>
    <name type="common">potato aphid</name>
    <dbReference type="NCBI Taxonomy" id="13131"/>
    <lineage>
        <taxon>Eukaryota</taxon>
        <taxon>Metazoa</taxon>
        <taxon>Ecdysozoa</taxon>
        <taxon>Arthropoda</taxon>
        <taxon>Hexapoda</taxon>
        <taxon>Insecta</taxon>
        <taxon>Pterygota</taxon>
        <taxon>Neoptera</taxon>
        <taxon>Paraneoptera</taxon>
        <taxon>Hemiptera</taxon>
        <taxon>Sternorrhyncha</taxon>
        <taxon>Aphidomorpha</taxon>
        <taxon>Aphidoidea</taxon>
        <taxon>Aphididae</taxon>
        <taxon>Macrosiphini</taxon>
        <taxon>Macrosiphum</taxon>
    </lineage>
</organism>
<dbReference type="Proteomes" id="UP001160148">
    <property type="component" value="Unassembled WGS sequence"/>
</dbReference>
<protein>
    <submittedName>
        <fullName evidence="2">Uncharacterized protein</fullName>
    </submittedName>
</protein>
<keyword evidence="3" id="KW-1185">Reference proteome</keyword>
<comment type="caution">
    <text evidence="2">The sequence shown here is derived from an EMBL/GenBank/DDBJ whole genome shotgun (WGS) entry which is preliminary data.</text>
</comment>
<feature type="region of interest" description="Disordered" evidence="1">
    <location>
        <begin position="14"/>
        <end position="58"/>
    </location>
</feature>
<evidence type="ECO:0000313" key="2">
    <source>
        <dbReference type="EMBL" id="CAI6364971.1"/>
    </source>
</evidence>
<dbReference type="EMBL" id="CARXXK010000004">
    <property type="protein sequence ID" value="CAI6364971.1"/>
    <property type="molecule type" value="Genomic_DNA"/>
</dbReference>
<proteinExistence type="predicted"/>